<feature type="signal peptide" evidence="1">
    <location>
        <begin position="1"/>
        <end position="25"/>
    </location>
</feature>
<keyword evidence="3" id="KW-1185">Reference proteome</keyword>
<dbReference type="RefSeq" id="WP_322186164.1">
    <property type="nucleotide sequence ID" value="NZ_JAXLPB010000002.1"/>
</dbReference>
<keyword evidence="1" id="KW-0732">Signal</keyword>
<protein>
    <submittedName>
        <fullName evidence="2">DUF3833 family protein</fullName>
    </submittedName>
</protein>
<sequence>MIGWRKMVLGAGVLAGSLATGLAVARDAGTIPPTPLSFFDGTSRSHGTITTLFVSTQAFTARFEGVYARGELTLDERFTFAGGEALQRWELFAHRDGSISGTVRTQIGDGTLTAPRRVTGEYAPARLTLDYDGYAPNGSDTLFRFHHVMQPQDDGTVTNAVTVSKYYLPLASSNVTFYKPDR</sequence>
<evidence type="ECO:0000313" key="3">
    <source>
        <dbReference type="Proteomes" id="UP001294412"/>
    </source>
</evidence>
<dbReference type="InterPro" id="IPR024409">
    <property type="entry name" value="DUF3833"/>
</dbReference>
<dbReference type="EMBL" id="JAXLPB010000002">
    <property type="protein sequence ID" value="MDY8108687.1"/>
    <property type="molecule type" value="Genomic_DNA"/>
</dbReference>
<organism evidence="2 3">
    <name type="scientific">Fulvimarina uroteuthidis</name>
    <dbReference type="NCBI Taxonomy" id="3098149"/>
    <lineage>
        <taxon>Bacteria</taxon>
        <taxon>Pseudomonadati</taxon>
        <taxon>Pseudomonadota</taxon>
        <taxon>Alphaproteobacteria</taxon>
        <taxon>Hyphomicrobiales</taxon>
        <taxon>Aurantimonadaceae</taxon>
        <taxon>Fulvimarina</taxon>
    </lineage>
</organism>
<gene>
    <name evidence="2" type="ORF">U0C82_05905</name>
</gene>
<dbReference type="Pfam" id="PF12915">
    <property type="entry name" value="DUF3833"/>
    <property type="match status" value="1"/>
</dbReference>
<reference evidence="2 3" key="1">
    <citation type="submission" date="2023-12" db="EMBL/GenBank/DDBJ databases">
        <title>Description of Novel Strain Fulvimarina sp. 2208YS6-2-32 isolated from Uroteuthis (Photololigo) edulis.</title>
        <authorList>
            <person name="Park J.-S."/>
        </authorList>
    </citation>
    <scope>NUCLEOTIDE SEQUENCE [LARGE SCALE GENOMIC DNA]</scope>
    <source>
        <strain evidence="2 3">2208YS6-2-32</strain>
    </source>
</reference>
<evidence type="ECO:0000313" key="2">
    <source>
        <dbReference type="EMBL" id="MDY8108687.1"/>
    </source>
</evidence>
<name>A0ABU5I0N3_9HYPH</name>
<proteinExistence type="predicted"/>
<comment type="caution">
    <text evidence="2">The sequence shown here is derived from an EMBL/GenBank/DDBJ whole genome shotgun (WGS) entry which is preliminary data.</text>
</comment>
<accession>A0ABU5I0N3</accession>
<feature type="chain" id="PRO_5045057466" evidence="1">
    <location>
        <begin position="26"/>
        <end position="182"/>
    </location>
</feature>
<dbReference type="Proteomes" id="UP001294412">
    <property type="component" value="Unassembled WGS sequence"/>
</dbReference>
<evidence type="ECO:0000256" key="1">
    <source>
        <dbReference type="SAM" id="SignalP"/>
    </source>
</evidence>